<keyword evidence="9" id="KW-0325">Glycoprotein</keyword>
<dbReference type="InterPro" id="IPR000276">
    <property type="entry name" value="GPCR_Rhodpsn"/>
</dbReference>
<feature type="domain" description="G-protein coupled receptors family 1 profile" evidence="13">
    <location>
        <begin position="55"/>
        <end position="175"/>
    </location>
</feature>
<dbReference type="PROSITE" id="PS50262">
    <property type="entry name" value="G_PROTEIN_RECEP_F1_2"/>
    <property type="match status" value="1"/>
</dbReference>
<dbReference type="SUPFAM" id="SSF81321">
    <property type="entry name" value="Family A G protein-coupled receptor-like"/>
    <property type="match status" value="1"/>
</dbReference>
<proteinExistence type="inferred from homology"/>
<dbReference type="Gene3D" id="1.20.1070.10">
    <property type="entry name" value="Rhodopsin 7-helix transmembrane proteins"/>
    <property type="match status" value="1"/>
</dbReference>
<feature type="transmembrane region" description="Helical" evidence="12">
    <location>
        <begin position="346"/>
        <end position="369"/>
    </location>
</feature>
<comment type="subcellular location">
    <subcellularLocation>
        <location evidence="1">Cell membrane</location>
        <topology evidence="1">Multi-pass membrane protein</topology>
    </subcellularLocation>
</comment>
<dbReference type="GO" id="GO:0007204">
    <property type="term" value="P:positive regulation of cytosolic calcium ion concentration"/>
    <property type="evidence" value="ECO:0007669"/>
    <property type="project" value="TreeGrafter"/>
</dbReference>
<keyword evidence="15" id="KW-1185">Reference proteome</keyword>
<evidence type="ECO:0000256" key="3">
    <source>
        <dbReference type="ARBA" id="ARBA00022475"/>
    </source>
</evidence>
<evidence type="ECO:0000313" key="14">
    <source>
        <dbReference type="EMBL" id="KOX78998.1"/>
    </source>
</evidence>
<feature type="region of interest" description="Disordered" evidence="11">
    <location>
        <begin position="392"/>
        <end position="434"/>
    </location>
</feature>
<name>A0A0N0BJG9_9HYME</name>
<evidence type="ECO:0000259" key="13">
    <source>
        <dbReference type="PROSITE" id="PS50262"/>
    </source>
</evidence>
<dbReference type="GO" id="GO:0007189">
    <property type="term" value="P:adenylate cyclase-activating G protein-coupled receptor signaling pathway"/>
    <property type="evidence" value="ECO:0007669"/>
    <property type="project" value="TreeGrafter"/>
</dbReference>
<evidence type="ECO:0000256" key="10">
    <source>
        <dbReference type="ARBA" id="ARBA00023224"/>
    </source>
</evidence>
<dbReference type="GO" id="GO:0005886">
    <property type="term" value="C:plasma membrane"/>
    <property type="evidence" value="ECO:0007669"/>
    <property type="project" value="UniProtKB-SubCell"/>
</dbReference>
<keyword evidence="6" id="KW-0297">G-protein coupled receptor</keyword>
<evidence type="ECO:0000256" key="5">
    <source>
        <dbReference type="ARBA" id="ARBA00022989"/>
    </source>
</evidence>
<sequence length="434" mass="48668">MLLTSTEVWNETLSMMNSTLNSTLALNGALNPSKRHVTFASQVVLTLVYITGVIGNVSALVILFHRDKRRNRKHLLMLRCLATNDLVALLGMLVQMYITIYVGSVMSTRGFCSLRVVWRLFGLFSGCVAIVMAAERWLALTRPFVYQKQVTYPMIVRCMLLLWLIALALTSMPVMGFGVYYKGERCIRYREATEPADIAYAYVWFVFVAYPSWRVSNLRGFFVNRHGPLSVDRLVQPGGFQSAQQTELQSRGAPASNEIIVKSETAVDSDGANARNRHHRGGKGIRKIDGRTIDIVCCLLDATNGKQSIVASQIYERKNWLISIPLAQFAMQLPQKAILARKLIRMFHLAADVLLCIHFTLDPYIYVLLRMPRPRFRLLKPLCKICWPARSRSSSFNGTTDHQGSSGDPSTPITEAPSTPVSEEHDPHLASASV</sequence>
<evidence type="ECO:0000256" key="2">
    <source>
        <dbReference type="ARBA" id="ARBA00010663"/>
    </source>
</evidence>
<feature type="transmembrane region" description="Helical" evidence="12">
    <location>
        <begin position="76"/>
        <end position="98"/>
    </location>
</feature>
<dbReference type="Pfam" id="PF00001">
    <property type="entry name" value="7tm_1"/>
    <property type="match status" value="1"/>
</dbReference>
<dbReference type="PANTHER" id="PTHR11866:SF16">
    <property type="entry name" value="PROSTAGLANDIN E2 RECEPTOR EP4 SUBTYPE-LIKE PROTEIN"/>
    <property type="match status" value="1"/>
</dbReference>
<feature type="transmembrane region" description="Helical" evidence="12">
    <location>
        <begin position="39"/>
        <end position="64"/>
    </location>
</feature>
<evidence type="ECO:0000256" key="12">
    <source>
        <dbReference type="SAM" id="Phobius"/>
    </source>
</evidence>
<reference evidence="14 15" key="1">
    <citation type="submission" date="2015-07" db="EMBL/GenBank/DDBJ databases">
        <title>The genome of Melipona quadrifasciata.</title>
        <authorList>
            <person name="Pan H."/>
            <person name="Kapheim K."/>
        </authorList>
    </citation>
    <scope>NUCLEOTIDE SEQUENCE [LARGE SCALE GENOMIC DNA]</scope>
    <source>
        <strain evidence="14">0111107301</strain>
        <tissue evidence="14">Whole body</tissue>
    </source>
</reference>
<comment type="similarity">
    <text evidence="2">Belongs to the G-protein coupled receptor 1 family.</text>
</comment>
<evidence type="ECO:0000256" key="11">
    <source>
        <dbReference type="SAM" id="MobiDB-lite"/>
    </source>
</evidence>
<gene>
    <name evidence="14" type="ORF">WN51_10135</name>
</gene>
<keyword evidence="7 12" id="KW-0472">Membrane</keyword>
<keyword evidence="10" id="KW-0807">Transducer</keyword>
<evidence type="ECO:0000256" key="1">
    <source>
        <dbReference type="ARBA" id="ARBA00004651"/>
    </source>
</evidence>
<evidence type="ECO:0000256" key="9">
    <source>
        <dbReference type="ARBA" id="ARBA00023180"/>
    </source>
</evidence>
<dbReference type="InterPro" id="IPR017452">
    <property type="entry name" value="GPCR_Rhodpsn_7TM"/>
</dbReference>
<dbReference type="STRING" id="166423.A0A0N0BJG9"/>
<evidence type="ECO:0000256" key="8">
    <source>
        <dbReference type="ARBA" id="ARBA00023170"/>
    </source>
</evidence>
<dbReference type="PROSITE" id="PS00237">
    <property type="entry name" value="G_PROTEIN_RECEP_F1_1"/>
    <property type="match status" value="1"/>
</dbReference>
<dbReference type="Proteomes" id="UP000053105">
    <property type="component" value="Unassembled WGS sequence"/>
</dbReference>
<keyword evidence="3" id="KW-1003">Cell membrane</keyword>
<keyword evidence="4 12" id="KW-0812">Transmembrane</keyword>
<evidence type="ECO:0000256" key="4">
    <source>
        <dbReference type="ARBA" id="ARBA00022692"/>
    </source>
</evidence>
<dbReference type="PANTHER" id="PTHR11866">
    <property type="entry name" value="G-PROTEIN COUPLED RECEPTOR FAMILY 1 MEMBER"/>
    <property type="match status" value="1"/>
</dbReference>
<evidence type="ECO:0000313" key="15">
    <source>
        <dbReference type="Proteomes" id="UP000053105"/>
    </source>
</evidence>
<dbReference type="OrthoDB" id="5959154at2759"/>
<keyword evidence="8 14" id="KW-0675">Receptor</keyword>
<protein>
    <submittedName>
        <fullName evidence="14">Prostacyclin receptor</fullName>
    </submittedName>
</protein>
<feature type="compositionally biased region" description="Polar residues" evidence="11">
    <location>
        <begin position="392"/>
        <end position="421"/>
    </location>
</feature>
<accession>A0A0N0BJG9</accession>
<dbReference type="InterPro" id="IPR008365">
    <property type="entry name" value="Prostanoid_rcpt"/>
</dbReference>
<feature type="transmembrane region" description="Helical" evidence="12">
    <location>
        <begin position="160"/>
        <end position="181"/>
    </location>
</feature>
<keyword evidence="5 12" id="KW-1133">Transmembrane helix</keyword>
<organism evidence="14 15">
    <name type="scientific">Melipona quadrifasciata</name>
    <dbReference type="NCBI Taxonomy" id="166423"/>
    <lineage>
        <taxon>Eukaryota</taxon>
        <taxon>Metazoa</taxon>
        <taxon>Ecdysozoa</taxon>
        <taxon>Arthropoda</taxon>
        <taxon>Hexapoda</taxon>
        <taxon>Insecta</taxon>
        <taxon>Pterygota</taxon>
        <taxon>Neoptera</taxon>
        <taxon>Endopterygota</taxon>
        <taxon>Hymenoptera</taxon>
        <taxon>Apocrita</taxon>
        <taxon>Aculeata</taxon>
        <taxon>Apoidea</taxon>
        <taxon>Anthophila</taxon>
        <taxon>Apidae</taxon>
        <taxon>Melipona</taxon>
    </lineage>
</organism>
<evidence type="ECO:0000256" key="7">
    <source>
        <dbReference type="ARBA" id="ARBA00023136"/>
    </source>
</evidence>
<evidence type="ECO:0000256" key="6">
    <source>
        <dbReference type="ARBA" id="ARBA00023040"/>
    </source>
</evidence>
<dbReference type="AlphaFoldDB" id="A0A0N0BJG9"/>
<dbReference type="EMBL" id="KQ435717">
    <property type="protein sequence ID" value="KOX78998.1"/>
    <property type="molecule type" value="Genomic_DNA"/>
</dbReference>
<dbReference type="GO" id="GO:0004930">
    <property type="term" value="F:G protein-coupled receptor activity"/>
    <property type="evidence" value="ECO:0007669"/>
    <property type="project" value="UniProtKB-KW"/>
</dbReference>
<feature type="transmembrane region" description="Helical" evidence="12">
    <location>
        <begin position="118"/>
        <end position="139"/>
    </location>
</feature>